<dbReference type="InterPro" id="IPR001138">
    <property type="entry name" value="Zn2Cys6_DnaBD"/>
</dbReference>
<evidence type="ECO:0000256" key="2">
    <source>
        <dbReference type="ARBA" id="ARBA00023015"/>
    </source>
</evidence>
<keyword evidence="2" id="KW-0805">Transcription regulation</keyword>
<dbReference type="Pfam" id="PF11951">
    <property type="entry name" value="Fungal_trans_2"/>
    <property type="match status" value="1"/>
</dbReference>
<dbReference type="Proteomes" id="UP001610563">
    <property type="component" value="Unassembled WGS sequence"/>
</dbReference>
<evidence type="ECO:0000256" key="6">
    <source>
        <dbReference type="SAM" id="MobiDB-lite"/>
    </source>
</evidence>
<evidence type="ECO:0000259" key="7">
    <source>
        <dbReference type="PROSITE" id="PS50048"/>
    </source>
</evidence>
<comment type="subcellular location">
    <subcellularLocation>
        <location evidence="1">Nucleus</location>
    </subcellularLocation>
</comment>
<feature type="domain" description="Zn(2)-C6 fungal-type" evidence="7">
    <location>
        <begin position="8"/>
        <end position="36"/>
    </location>
</feature>
<dbReference type="Gene3D" id="4.10.240.10">
    <property type="entry name" value="Zn(2)-C6 fungal-type DNA-binding domain"/>
    <property type="match status" value="1"/>
</dbReference>
<keyword evidence="3" id="KW-0238">DNA-binding</keyword>
<accession>A0ABR4G254</accession>
<keyword evidence="9" id="KW-1185">Reference proteome</keyword>
<organism evidence="8 9">
    <name type="scientific">Aspergillus keveii</name>
    <dbReference type="NCBI Taxonomy" id="714993"/>
    <lineage>
        <taxon>Eukaryota</taxon>
        <taxon>Fungi</taxon>
        <taxon>Dikarya</taxon>
        <taxon>Ascomycota</taxon>
        <taxon>Pezizomycotina</taxon>
        <taxon>Eurotiomycetes</taxon>
        <taxon>Eurotiomycetidae</taxon>
        <taxon>Eurotiales</taxon>
        <taxon>Aspergillaceae</taxon>
        <taxon>Aspergillus</taxon>
        <taxon>Aspergillus subgen. Nidulantes</taxon>
    </lineage>
</organism>
<evidence type="ECO:0000313" key="8">
    <source>
        <dbReference type="EMBL" id="KAL2793100.1"/>
    </source>
</evidence>
<keyword evidence="5" id="KW-0539">Nucleus</keyword>
<dbReference type="InterPro" id="IPR021858">
    <property type="entry name" value="Fun_TF"/>
</dbReference>
<dbReference type="PANTHER" id="PTHR37534">
    <property type="entry name" value="TRANSCRIPTIONAL ACTIVATOR PROTEIN UGA3"/>
    <property type="match status" value="1"/>
</dbReference>
<evidence type="ECO:0000256" key="4">
    <source>
        <dbReference type="ARBA" id="ARBA00023163"/>
    </source>
</evidence>
<dbReference type="SMART" id="SM00066">
    <property type="entry name" value="GAL4"/>
    <property type="match status" value="1"/>
</dbReference>
<reference evidence="8 9" key="1">
    <citation type="submission" date="2024-07" db="EMBL/GenBank/DDBJ databases">
        <title>Section-level genome sequencing and comparative genomics of Aspergillus sections Usti and Cavernicolus.</title>
        <authorList>
            <consortium name="Lawrence Berkeley National Laboratory"/>
            <person name="Nybo J.L."/>
            <person name="Vesth T.C."/>
            <person name="Theobald S."/>
            <person name="Frisvad J.C."/>
            <person name="Larsen T.O."/>
            <person name="Kjaerboelling I."/>
            <person name="Rothschild-Mancinelli K."/>
            <person name="Lyhne E.K."/>
            <person name="Kogle M.E."/>
            <person name="Barry K."/>
            <person name="Clum A."/>
            <person name="Na H."/>
            <person name="Ledsgaard L."/>
            <person name="Lin J."/>
            <person name="Lipzen A."/>
            <person name="Kuo A."/>
            <person name="Riley R."/>
            <person name="Mondo S."/>
            <person name="Labutti K."/>
            <person name="Haridas S."/>
            <person name="Pangalinan J."/>
            <person name="Salamov A.A."/>
            <person name="Simmons B.A."/>
            <person name="Magnuson J.K."/>
            <person name="Chen J."/>
            <person name="Drula E."/>
            <person name="Henrissat B."/>
            <person name="Wiebenga A."/>
            <person name="Lubbers R.J."/>
            <person name="Gomes A.C."/>
            <person name="Makela M.R."/>
            <person name="Stajich J."/>
            <person name="Grigoriev I.V."/>
            <person name="Mortensen U.H."/>
            <person name="De Vries R.P."/>
            <person name="Baker S.E."/>
            <person name="Andersen M.R."/>
        </authorList>
    </citation>
    <scope>NUCLEOTIDE SEQUENCE [LARGE SCALE GENOMIC DNA]</scope>
    <source>
        <strain evidence="8 9">CBS 209.92</strain>
    </source>
</reference>
<dbReference type="InterPro" id="IPR036864">
    <property type="entry name" value="Zn2-C6_fun-type_DNA-bd_sf"/>
</dbReference>
<feature type="region of interest" description="Disordered" evidence="6">
    <location>
        <begin position="57"/>
        <end position="99"/>
    </location>
</feature>
<protein>
    <submittedName>
        <fullName evidence="8">Fungal-specific transcription factor domain-containing protein</fullName>
    </submittedName>
</protein>
<proteinExistence type="predicted"/>
<dbReference type="EMBL" id="JBFTWV010000062">
    <property type="protein sequence ID" value="KAL2793100.1"/>
    <property type="molecule type" value="Genomic_DNA"/>
</dbReference>
<dbReference type="SUPFAM" id="SSF57701">
    <property type="entry name" value="Zn2/Cys6 DNA-binding domain"/>
    <property type="match status" value="1"/>
</dbReference>
<dbReference type="PROSITE" id="PS50048">
    <property type="entry name" value="ZN2_CY6_FUNGAL_2"/>
    <property type="match status" value="1"/>
</dbReference>
<evidence type="ECO:0000256" key="1">
    <source>
        <dbReference type="ARBA" id="ARBA00004123"/>
    </source>
</evidence>
<dbReference type="PANTHER" id="PTHR37534:SF46">
    <property type="entry name" value="ZN(II)2CYS6 TRANSCRIPTION FACTOR (EUROFUNG)"/>
    <property type="match status" value="1"/>
</dbReference>
<comment type="caution">
    <text evidence="8">The sequence shown here is derived from an EMBL/GenBank/DDBJ whole genome shotgun (WGS) entry which is preliminary data.</text>
</comment>
<dbReference type="Pfam" id="PF00172">
    <property type="entry name" value="Zn_clus"/>
    <property type="match status" value="1"/>
</dbReference>
<evidence type="ECO:0000256" key="3">
    <source>
        <dbReference type="ARBA" id="ARBA00023125"/>
    </source>
</evidence>
<sequence length="539" mass="60349">MSRYFGRACQTCRRRGRRCDRRLPFCQTCETKGLTCEGYAIRWSGLASRGRFANKDAPVLSPAEKANAPRTPTSRRSSRQQSQSSISDPVPSGSESGGTLEIASDHVEEAFLDQEAPEPLIPAGDELATLWLDAPDIRMPFDEVDVSNLPVAAEDGFTRPSLQYSLPTLAGVSDEVKYFLQYYIAVVAPKLCVDHECADNPYYHYILPLALEVRSLLYACVSLAVCQYTVRYPEIAHGNDFWKFKGKAMKRLQEDLYSESRAKHPATLATVLILCLCEICHGGFSDFEAHFRGSKRLTELRGADRTPNGFVEQYLAWLDIMAATSHPRTPIFSISDITTPSTTTAVTQAPPPPQWSFDVIPCPINQFECIYQIISLYRTQPDPAHPTPEILAQVAEIKTTLLTRPIQSQQGVHWLHLTEAYRFAIILYLLRLFRCATDEDDIAWLVSSVIWHAKSTPPASGWSDQLLWPLFHAGLELQDARRQDWLLDRMGCMRVSGGFANVDSALRILKRVWSADHDEPVDYLSLTTGDGMGGTILLV</sequence>
<name>A0ABR4G254_9EURO</name>
<gene>
    <name evidence="8" type="ORF">BJX66DRAFT_352024</name>
</gene>
<evidence type="ECO:0000313" key="9">
    <source>
        <dbReference type="Proteomes" id="UP001610563"/>
    </source>
</evidence>
<keyword evidence="4" id="KW-0804">Transcription</keyword>
<evidence type="ECO:0000256" key="5">
    <source>
        <dbReference type="ARBA" id="ARBA00023242"/>
    </source>
</evidence>